<reference evidence="2 3" key="1">
    <citation type="journal article" date="2018" name="Mol. Biol. Evol.">
        <title>Broad Genomic Sampling Reveals a Smut Pathogenic Ancestry of the Fungal Clade Ustilaginomycotina.</title>
        <authorList>
            <person name="Kijpornyongpan T."/>
            <person name="Mondo S.J."/>
            <person name="Barry K."/>
            <person name="Sandor L."/>
            <person name="Lee J."/>
            <person name="Lipzen A."/>
            <person name="Pangilinan J."/>
            <person name="LaButti K."/>
            <person name="Hainaut M."/>
            <person name="Henrissat B."/>
            <person name="Grigoriev I.V."/>
            <person name="Spatafora J.W."/>
            <person name="Aime M.C."/>
        </authorList>
    </citation>
    <scope>NUCLEOTIDE SEQUENCE [LARGE SCALE GENOMIC DNA]</scope>
    <source>
        <strain evidence="2 3">MCA 3645</strain>
    </source>
</reference>
<feature type="region of interest" description="Disordered" evidence="1">
    <location>
        <begin position="92"/>
        <end position="125"/>
    </location>
</feature>
<keyword evidence="3" id="KW-1185">Reference proteome</keyword>
<feature type="compositionally biased region" description="Low complexity" evidence="1">
    <location>
        <begin position="299"/>
        <end position="315"/>
    </location>
</feature>
<protein>
    <submittedName>
        <fullName evidence="2">Uncharacterized protein</fullName>
    </submittedName>
</protein>
<feature type="compositionally biased region" description="Polar residues" evidence="1">
    <location>
        <begin position="1"/>
        <end position="25"/>
    </location>
</feature>
<feature type="compositionally biased region" description="Low complexity" evidence="1">
    <location>
        <begin position="325"/>
        <end position="338"/>
    </location>
</feature>
<proteinExistence type="predicted"/>
<feature type="region of interest" description="Disordered" evidence="1">
    <location>
        <begin position="1"/>
        <end position="42"/>
    </location>
</feature>
<evidence type="ECO:0000313" key="2">
    <source>
        <dbReference type="EMBL" id="PWZ01695.1"/>
    </source>
</evidence>
<evidence type="ECO:0000256" key="1">
    <source>
        <dbReference type="SAM" id="MobiDB-lite"/>
    </source>
</evidence>
<dbReference type="OrthoDB" id="2555252at2759"/>
<dbReference type="Proteomes" id="UP000246740">
    <property type="component" value="Unassembled WGS sequence"/>
</dbReference>
<dbReference type="EMBL" id="KZ819190">
    <property type="protein sequence ID" value="PWZ01695.1"/>
    <property type="molecule type" value="Genomic_DNA"/>
</dbReference>
<feature type="compositionally biased region" description="Low complexity" evidence="1">
    <location>
        <begin position="253"/>
        <end position="280"/>
    </location>
</feature>
<gene>
    <name evidence="2" type="ORF">BCV70DRAFT_199131</name>
</gene>
<dbReference type="InParanoid" id="A0A317XTT7"/>
<name>A0A317XTT7_9BASI</name>
<sequence length="451" mass="47720">MSHTPSNATPTIMSRPTLGNRSISEQPPLADAAGTHGATAHAGSRLRGYNASSGATLGVGSRLPFSPLLPMPPAPSESDLDAMAADASEQLTPMARSGDDTDRQQSNLASRRQARRGASDGFALTVNGPVPHIGSHLMPPSSRRPLRLDIQAASELHSMSQPKSAGMIRSYSLPVATQEEHEEQHRIMALGVSPVGRYSNNPQWWQFGWPSPGGINRPGFAEARRPSQNILPLDRVIGTAGSLASPSLSRMVSPCSSRRPSASSSRANSSGRNSTSSNNGTSGGKVHSSSSPKMKTKHLPSISSTLPTSPRRSPLAAISVNNATQPQSQLQPPSQAPSHVQPPPAQDCIEVEMDALNQKFAEWRRSPSSAFAHNQEDYFNHYQTSVSGGASDTSDEAKTPRAASPSANLDPASSPFNQKSASLDLGPSHHAPFDLSFIHPDHLSPLPPVSL</sequence>
<organism evidence="2 3">
    <name type="scientific">Testicularia cyperi</name>
    <dbReference type="NCBI Taxonomy" id="1882483"/>
    <lineage>
        <taxon>Eukaryota</taxon>
        <taxon>Fungi</taxon>
        <taxon>Dikarya</taxon>
        <taxon>Basidiomycota</taxon>
        <taxon>Ustilaginomycotina</taxon>
        <taxon>Ustilaginomycetes</taxon>
        <taxon>Ustilaginales</taxon>
        <taxon>Anthracoideaceae</taxon>
        <taxon>Testicularia</taxon>
    </lineage>
</organism>
<feature type="compositionally biased region" description="Polar residues" evidence="1">
    <location>
        <begin position="383"/>
        <end position="392"/>
    </location>
</feature>
<evidence type="ECO:0000313" key="3">
    <source>
        <dbReference type="Proteomes" id="UP000246740"/>
    </source>
</evidence>
<feature type="region of interest" description="Disordered" evidence="1">
    <location>
        <begin position="383"/>
        <end position="451"/>
    </location>
</feature>
<feature type="region of interest" description="Disordered" evidence="1">
    <location>
        <begin position="245"/>
        <end position="345"/>
    </location>
</feature>
<accession>A0A317XTT7</accession>
<dbReference type="AlphaFoldDB" id="A0A317XTT7"/>
<feature type="compositionally biased region" description="Low complexity" evidence="1">
    <location>
        <begin position="32"/>
        <end position="42"/>
    </location>
</feature>